<reference evidence="1" key="1">
    <citation type="submission" date="2013-07" db="EMBL/GenBank/DDBJ databases">
        <title>The genome of an arbuscular mycorrhizal fungus provides insights into the evolution of the oldest plant symbiosis.</title>
        <authorList>
            <consortium name="DOE Joint Genome Institute"/>
            <person name="Tisserant E."/>
            <person name="Malbreil M."/>
            <person name="Kuo A."/>
            <person name="Kohler A."/>
            <person name="Symeonidi A."/>
            <person name="Balestrini R."/>
            <person name="Charron P."/>
            <person name="Duensing N."/>
            <person name="Frei-dit-Frey N."/>
            <person name="Gianinazzi-Pearson V."/>
            <person name="Gilbert B."/>
            <person name="Handa Y."/>
            <person name="Hijri M."/>
            <person name="Kaul R."/>
            <person name="Kawaguchi M."/>
            <person name="Krajinski F."/>
            <person name="Lammers P."/>
            <person name="Lapierre D."/>
            <person name="Masclaux F.G."/>
            <person name="Murat C."/>
            <person name="Morin E."/>
            <person name="Ndikumana S."/>
            <person name="Pagni M."/>
            <person name="Petitpierre D."/>
            <person name="Requena N."/>
            <person name="Rosikiewicz P."/>
            <person name="Riley R."/>
            <person name="Saito K."/>
            <person name="San Clemente H."/>
            <person name="Shapiro H."/>
            <person name="van Tuinen D."/>
            <person name="Becard G."/>
            <person name="Bonfante P."/>
            <person name="Paszkowski U."/>
            <person name="Shachar-Hill Y."/>
            <person name="Young J.P."/>
            <person name="Sanders I.R."/>
            <person name="Henrissat B."/>
            <person name="Rensing S.A."/>
            <person name="Grigoriev I.V."/>
            <person name="Corradi N."/>
            <person name="Roux C."/>
            <person name="Martin F."/>
        </authorList>
    </citation>
    <scope>NUCLEOTIDE SEQUENCE</scope>
    <source>
        <strain evidence="1">DAOM 197198</strain>
    </source>
</reference>
<evidence type="ECO:0000313" key="1">
    <source>
        <dbReference type="EMBL" id="ESA11487.1"/>
    </source>
</evidence>
<dbReference type="AlphaFoldDB" id="U9TVS7"/>
<dbReference type="HOGENOM" id="CLU_3051521_0_0_1"/>
<gene>
    <name evidence="1" type="ORF">GLOINDRAFT_347756</name>
</gene>
<sequence>MSKYVPNLHYFFYISDIIPQEFHLLLFYKELHTLVILHHNYTAKRKNYYDQIHS</sequence>
<organism evidence="1">
    <name type="scientific">Rhizophagus irregularis (strain DAOM 181602 / DAOM 197198 / MUCL 43194)</name>
    <name type="common">Arbuscular mycorrhizal fungus</name>
    <name type="synonym">Glomus intraradices</name>
    <dbReference type="NCBI Taxonomy" id="747089"/>
    <lineage>
        <taxon>Eukaryota</taxon>
        <taxon>Fungi</taxon>
        <taxon>Fungi incertae sedis</taxon>
        <taxon>Mucoromycota</taxon>
        <taxon>Glomeromycotina</taxon>
        <taxon>Glomeromycetes</taxon>
        <taxon>Glomerales</taxon>
        <taxon>Glomeraceae</taxon>
        <taxon>Rhizophagus</taxon>
    </lineage>
</organism>
<dbReference type="EMBL" id="KI285940">
    <property type="protein sequence ID" value="ESA11487.1"/>
    <property type="molecule type" value="Genomic_DNA"/>
</dbReference>
<name>U9TVS7_RHIID</name>
<accession>U9TVS7</accession>
<protein>
    <submittedName>
        <fullName evidence="1">Uncharacterized protein</fullName>
    </submittedName>
</protein>
<proteinExistence type="predicted"/>